<evidence type="ECO:0000313" key="3">
    <source>
        <dbReference type="Proteomes" id="UP001196509"/>
    </source>
</evidence>
<comment type="caution">
    <text evidence="2">The sequence shown here is derived from an EMBL/GenBank/DDBJ whole genome shotgun (WGS) entry which is preliminary data.</text>
</comment>
<keyword evidence="3" id="KW-1185">Reference proteome</keyword>
<protein>
    <submittedName>
        <fullName evidence="2">Nuclear transport factor 2 family protein</fullName>
    </submittedName>
</protein>
<evidence type="ECO:0000313" key="2">
    <source>
        <dbReference type="EMBL" id="MBW8638745.1"/>
    </source>
</evidence>
<accession>A0AAE2ZQ14</accession>
<evidence type="ECO:0000259" key="1">
    <source>
        <dbReference type="Pfam" id="PF12680"/>
    </source>
</evidence>
<dbReference type="SUPFAM" id="SSF54427">
    <property type="entry name" value="NTF2-like"/>
    <property type="match status" value="1"/>
</dbReference>
<gene>
    <name evidence="2" type="ORF">K1W69_16230</name>
</gene>
<dbReference type="Pfam" id="PF12680">
    <property type="entry name" value="SnoaL_2"/>
    <property type="match status" value="1"/>
</dbReference>
<dbReference type="NCBIfam" id="TIGR02096">
    <property type="entry name" value="ketosteroid isomerase-related protein"/>
    <property type="match status" value="1"/>
</dbReference>
<reference evidence="2" key="1">
    <citation type="submission" date="2021-08" db="EMBL/GenBank/DDBJ databases">
        <title>Hoeflea bacterium WL0058 sp. nov., isolated from the sediment.</title>
        <authorList>
            <person name="Wang L."/>
            <person name="Zhang D."/>
        </authorList>
    </citation>
    <scope>NUCLEOTIDE SEQUENCE</scope>
    <source>
        <strain evidence="2">WL0058</strain>
    </source>
</reference>
<dbReference type="InterPro" id="IPR032710">
    <property type="entry name" value="NTF2-like_dom_sf"/>
</dbReference>
<feature type="domain" description="SnoaL-like" evidence="1">
    <location>
        <begin position="6"/>
        <end position="117"/>
    </location>
</feature>
<sequence>MTETLIRQYFDAFNSKDSEAMLALLHEDVVHDINQGGREIGKEKFRWFLATMNRHYSEQLSDIVIMTSSAEGRAAAEFTVRGNYQATADGLPAARGQSYSIAAGQFFEIDQGLITRVTTYYNLEEWIAQVRDE</sequence>
<dbReference type="AlphaFoldDB" id="A0AAE2ZQ14"/>
<dbReference type="Gene3D" id="3.10.450.50">
    <property type="match status" value="1"/>
</dbReference>
<dbReference type="InterPro" id="IPR011721">
    <property type="entry name" value="CHP02096"/>
</dbReference>
<name>A0AAE2ZQ14_9HYPH</name>
<dbReference type="InterPro" id="IPR037401">
    <property type="entry name" value="SnoaL-like"/>
</dbReference>
<dbReference type="EMBL" id="JAICBX010000003">
    <property type="protein sequence ID" value="MBW8638745.1"/>
    <property type="molecule type" value="Genomic_DNA"/>
</dbReference>
<organism evidence="2 3">
    <name type="scientific">Flavimaribacter sediminis</name>
    <dbReference type="NCBI Taxonomy" id="2865987"/>
    <lineage>
        <taxon>Bacteria</taxon>
        <taxon>Pseudomonadati</taxon>
        <taxon>Pseudomonadota</taxon>
        <taxon>Alphaproteobacteria</taxon>
        <taxon>Hyphomicrobiales</taxon>
        <taxon>Rhizobiaceae</taxon>
        <taxon>Flavimaribacter</taxon>
    </lineage>
</organism>
<dbReference type="Proteomes" id="UP001196509">
    <property type="component" value="Unassembled WGS sequence"/>
</dbReference>
<dbReference type="RefSeq" id="WP_220229479.1">
    <property type="nucleotide sequence ID" value="NZ_JAICBX010000003.1"/>
</dbReference>
<proteinExistence type="predicted"/>